<accession>A0ABV3FG85</accession>
<dbReference type="EC" id="2.7.13.3" evidence="3"/>
<organism evidence="13 14">
    <name type="scientific">Nocardia fusca</name>
    <dbReference type="NCBI Taxonomy" id="941183"/>
    <lineage>
        <taxon>Bacteria</taxon>
        <taxon>Bacillati</taxon>
        <taxon>Actinomycetota</taxon>
        <taxon>Actinomycetes</taxon>
        <taxon>Mycobacteriales</taxon>
        <taxon>Nocardiaceae</taxon>
        <taxon>Nocardia</taxon>
    </lineage>
</organism>
<dbReference type="InterPro" id="IPR050428">
    <property type="entry name" value="TCS_sensor_his_kinase"/>
</dbReference>
<keyword evidence="10 11" id="KW-0472">Membrane</keyword>
<feature type="domain" description="Histidine kinase" evidence="12">
    <location>
        <begin position="253"/>
        <end position="474"/>
    </location>
</feature>
<evidence type="ECO:0000256" key="6">
    <source>
        <dbReference type="ARBA" id="ARBA00022692"/>
    </source>
</evidence>
<dbReference type="PANTHER" id="PTHR45436">
    <property type="entry name" value="SENSOR HISTIDINE KINASE YKOH"/>
    <property type="match status" value="1"/>
</dbReference>
<dbReference type="Gene3D" id="6.10.340.10">
    <property type="match status" value="1"/>
</dbReference>
<evidence type="ECO:0000256" key="7">
    <source>
        <dbReference type="ARBA" id="ARBA00022777"/>
    </source>
</evidence>
<dbReference type="GO" id="GO:0016301">
    <property type="term" value="F:kinase activity"/>
    <property type="evidence" value="ECO:0007669"/>
    <property type="project" value="UniProtKB-KW"/>
</dbReference>
<dbReference type="Pfam" id="PF02518">
    <property type="entry name" value="HATPase_c"/>
    <property type="match status" value="1"/>
</dbReference>
<dbReference type="InterPro" id="IPR004358">
    <property type="entry name" value="Sig_transdc_His_kin-like_C"/>
</dbReference>
<protein>
    <recommendedName>
        <fullName evidence="3">histidine kinase</fullName>
        <ecNumber evidence="3">2.7.13.3</ecNumber>
    </recommendedName>
</protein>
<dbReference type="Gene3D" id="1.10.287.130">
    <property type="match status" value="1"/>
</dbReference>
<dbReference type="SMART" id="SM00387">
    <property type="entry name" value="HATPase_c"/>
    <property type="match status" value="1"/>
</dbReference>
<dbReference type="SMART" id="SM00388">
    <property type="entry name" value="HisKA"/>
    <property type="match status" value="1"/>
</dbReference>
<dbReference type="InterPro" id="IPR036890">
    <property type="entry name" value="HATPase_C_sf"/>
</dbReference>
<feature type="transmembrane region" description="Helical" evidence="11">
    <location>
        <begin position="160"/>
        <end position="182"/>
    </location>
</feature>
<dbReference type="SUPFAM" id="SSF47384">
    <property type="entry name" value="Homodimeric domain of signal transducing histidine kinase"/>
    <property type="match status" value="1"/>
</dbReference>
<evidence type="ECO:0000256" key="5">
    <source>
        <dbReference type="ARBA" id="ARBA00022679"/>
    </source>
</evidence>
<evidence type="ECO:0000313" key="14">
    <source>
        <dbReference type="Proteomes" id="UP001551658"/>
    </source>
</evidence>
<reference evidence="13 14" key="1">
    <citation type="submission" date="2024-06" db="EMBL/GenBank/DDBJ databases">
        <title>The Natural Products Discovery Center: Release of the First 8490 Sequenced Strains for Exploring Actinobacteria Biosynthetic Diversity.</title>
        <authorList>
            <person name="Kalkreuter E."/>
            <person name="Kautsar S.A."/>
            <person name="Yang D."/>
            <person name="Bader C.D."/>
            <person name="Teijaro C.N."/>
            <person name="Fluegel L."/>
            <person name="Davis C.M."/>
            <person name="Simpson J.R."/>
            <person name="Lauterbach L."/>
            <person name="Steele A.D."/>
            <person name="Gui C."/>
            <person name="Meng S."/>
            <person name="Li G."/>
            <person name="Viehrig K."/>
            <person name="Ye F."/>
            <person name="Su P."/>
            <person name="Kiefer A.F."/>
            <person name="Nichols A."/>
            <person name="Cepeda A.J."/>
            <person name="Yan W."/>
            <person name="Fan B."/>
            <person name="Jiang Y."/>
            <person name="Adhikari A."/>
            <person name="Zheng C.-J."/>
            <person name="Schuster L."/>
            <person name="Cowan T.M."/>
            <person name="Smanski M.J."/>
            <person name="Chevrette M.G."/>
            <person name="De Carvalho L.P.S."/>
            <person name="Shen B."/>
        </authorList>
    </citation>
    <scope>NUCLEOTIDE SEQUENCE [LARGE SCALE GENOMIC DNA]</scope>
    <source>
        <strain evidence="13 14">NPDC050671</strain>
    </source>
</reference>
<dbReference type="Gene3D" id="3.30.565.10">
    <property type="entry name" value="Histidine kinase-like ATPase, C-terminal domain"/>
    <property type="match status" value="1"/>
</dbReference>
<dbReference type="PROSITE" id="PS50109">
    <property type="entry name" value="HIS_KIN"/>
    <property type="match status" value="1"/>
</dbReference>
<dbReference type="SUPFAM" id="SSF55874">
    <property type="entry name" value="ATPase domain of HSP90 chaperone/DNA topoisomerase II/histidine kinase"/>
    <property type="match status" value="1"/>
</dbReference>
<keyword evidence="6 11" id="KW-0812">Transmembrane</keyword>
<comment type="subcellular location">
    <subcellularLocation>
        <location evidence="2">Cell membrane</location>
    </subcellularLocation>
</comment>
<name>A0ABV3FG85_9NOCA</name>
<dbReference type="InterPro" id="IPR003661">
    <property type="entry name" value="HisK_dim/P_dom"/>
</dbReference>
<evidence type="ECO:0000256" key="2">
    <source>
        <dbReference type="ARBA" id="ARBA00004236"/>
    </source>
</evidence>
<sequence>MRNRLVAILVIMAALTVAGLAFPLGASSATGRTQELWFSRYVDAEWFGDLAAEAMTTGNIESLVLAMRRYHDLYGDAVMVVDAAGREVANTGVPSDDPTVIAMLTEARRNRHARQPPHRLRPWDPETMLIALPVGRGVRIEGAVLIEASTDEAIEDIEDGLALITVLSWTALAVFAVAAVLLSRWILGPLMRLSSSVRRLTASLPKPAASVPPGAMRRHYSGPPEVRMLAQSFDSMALAVTESVDAQRQLVADTAHAIRNPLAALAIRLESLERFIPEEGAAAYRRTSYQVDRLSSVLDGLLRLAVAETPTGFAAAHPDGDWPSECLVGPVVADRVDEWQPAFDAAEMMLHAGPSPVPDDLMAAIPGQVLDQILDIALSNSSRYAGAGAETRVTVETVQRCVRIAVADDGVGVPPAELDQLVNRFFRGESASAGGTGLGLSIAAALATQHGGELSVESVQPRGLRIVVSVPVWIPDEKR</sequence>
<evidence type="ECO:0000313" key="13">
    <source>
        <dbReference type="EMBL" id="MEV0366723.1"/>
    </source>
</evidence>
<proteinExistence type="predicted"/>
<keyword evidence="14" id="KW-1185">Reference proteome</keyword>
<dbReference type="InterPro" id="IPR003594">
    <property type="entry name" value="HATPase_dom"/>
</dbReference>
<evidence type="ECO:0000256" key="1">
    <source>
        <dbReference type="ARBA" id="ARBA00000085"/>
    </source>
</evidence>
<evidence type="ECO:0000256" key="9">
    <source>
        <dbReference type="ARBA" id="ARBA00023012"/>
    </source>
</evidence>
<dbReference type="PRINTS" id="PR00344">
    <property type="entry name" value="BCTRLSENSOR"/>
</dbReference>
<evidence type="ECO:0000256" key="10">
    <source>
        <dbReference type="ARBA" id="ARBA00023136"/>
    </source>
</evidence>
<evidence type="ECO:0000256" key="3">
    <source>
        <dbReference type="ARBA" id="ARBA00012438"/>
    </source>
</evidence>
<dbReference type="Proteomes" id="UP001551658">
    <property type="component" value="Unassembled WGS sequence"/>
</dbReference>
<keyword evidence="9" id="KW-0902">Two-component regulatory system</keyword>
<keyword evidence="4" id="KW-0597">Phosphoprotein</keyword>
<dbReference type="PANTHER" id="PTHR45436:SF5">
    <property type="entry name" value="SENSOR HISTIDINE KINASE TRCS"/>
    <property type="match status" value="1"/>
</dbReference>
<gene>
    <name evidence="13" type="ORF">AB0H72_28915</name>
</gene>
<dbReference type="RefSeq" id="WP_357985215.1">
    <property type="nucleotide sequence ID" value="NZ_JBFAIH010000021.1"/>
</dbReference>
<dbReference type="Pfam" id="PF00512">
    <property type="entry name" value="HisKA"/>
    <property type="match status" value="1"/>
</dbReference>
<dbReference type="CDD" id="cd00082">
    <property type="entry name" value="HisKA"/>
    <property type="match status" value="1"/>
</dbReference>
<evidence type="ECO:0000256" key="8">
    <source>
        <dbReference type="ARBA" id="ARBA00022989"/>
    </source>
</evidence>
<dbReference type="EMBL" id="JBFAIH010000021">
    <property type="protein sequence ID" value="MEV0366723.1"/>
    <property type="molecule type" value="Genomic_DNA"/>
</dbReference>
<dbReference type="CDD" id="cd00075">
    <property type="entry name" value="HATPase"/>
    <property type="match status" value="1"/>
</dbReference>
<dbReference type="InterPro" id="IPR036097">
    <property type="entry name" value="HisK_dim/P_sf"/>
</dbReference>
<keyword evidence="7 13" id="KW-0418">Kinase</keyword>
<keyword evidence="8 11" id="KW-1133">Transmembrane helix</keyword>
<keyword evidence="5" id="KW-0808">Transferase</keyword>
<evidence type="ECO:0000256" key="11">
    <source>
        <dbReference type="SAM" id="Phobius"/>
    </source>
</evidence>
<dbReference type="InterPro" id="IPR005467">
    <property type="entry name" value="His_kinase_dom"/>
</dbReference>
<comment type="caution">
    <text evidence="13">The sequence shown here is derived from an EMBL/GenBank/DDBJ whole genome shotgun (WGS) entry which is preliminary data.</text>
</comment>
<evidence type="ECO:0000259" key="12">
    <source>
        <dbReference type="PROSITE" id="PS50109"/>
    </source>
</evidence>
<evidence type="ECO:0000256" key="4">
    <source>
        <dbReference type="ARBA" id="ARBA00022553"/>
    </source>
</evidence>
<comment type="catalytic activity">
    <reaction evidence="1">
        <text>ATP + protein L-histidine = ADP + protein N-phospho-L-histidine.</text>
        <dbReference type="EC" id="2.7.13.3"/>
    </reaction>
</comment>